<dbReference type="InterPro" id="IPR052895">
    <property type="entry name" value="HetReg/Transcr_Mod"/>
</dbReference>
<keyword evidence="3" id="KW-1185">Reference proteome</keyword>
<dbReference type="AlphaFoldDB" id="A0A139H820"/>
<dbReference type="Pfam" id="PF06985">
    <property type="entry name" value="HET"/>
    <property type="match status" value="1"/>
</dbReference>
<organism evidence="2 3">
    <name type="scientific">Pseudocercospora eumusae</name>
    <dbReference type="NCBI Taxonomy" id="321146"/>
    <lineage>
        <taxon>Eukaryota</taxon>
        <taxon>Fungi</taxon>
        <taxon>Dikarya</taxon>
        <taxon>Ascomycota</taxon>
        <taxon>Pezizomycotina</taxon>
        <taxon>Dothideomycetes</taxon>
        <taxon>Dothideomycetidae</taxon>
        <taxon>Mycosphaerellales</taxon>
        <taxon>Mycosphaerellaceae</taxon>
        <taxon>Pseudocercospora</taxon>
    </lineage>
</organism>
<feature type="domain" description="Heterokaryon incompatibility" evidence="1">
    <location>
        <begin position="44"/>
        <end position="167"/>
    </location>
</feature>
<name>A0A139H820_9PEZI</name>
<dbReference type="OrthoDB" id="3553147at2759"/>
<dbReference type="Proteomes" id="UP000070133">
    <property type="component" value="Unassembled WGS sequence"/>
</dbReference>
<dbReference type="PANTHER" id="PTHR24148">
    <property type="entry name" value="ANKYRIN REPEAT DOMAIN-CONTAINING PROTEIN 39 HOMOLOG-RELATED"/>
    <property type="match status" value="1"/>
</dbReference>
<comment type="caution">
    <text evidence="2">The sequence shown here is derived from an EMBL/GenBank/DDBJ whole genome shotgun (WGS) entry which is preliminary data.</text>
</comment>
<gene>
    <name evidence="2" type="ORF">AC578_4323</name>
</gene>
<reference evidence="2 3" key="1">
    <citation type="submission" date="2015-07" db="EMBL/GenBank/DDBJ databases">
        <title>Comparative genomics of the Sigatoka disease complex on banana suggests a link between parallel evolutionary changes in Pseudocercospora fijiensis and Pseudocercospora eumusae and increased virulence on the banana host.</title>
        <authorList>
            <person name="Chang T.-C."/>
            <person name="Salvucci A."/>
            <person name="Crous P.W."/>
            <person name="Stergiopoulos I."/>
        </authorList>
    </citation>
    <scope>NUCLEOTIDE SEQUENCE [LARGE SCALE GENOMIC DNA]</scope>
    <source>
        <strain evidence="2 3">CBS 114824</strain>
    </source>
</reference>
<proteinExistence type="predicted"/>
<evidence type="ECO:0000259" key="1">
    <source>
        <dbReference type="Pfam" id="PF06985"/>
    </source>
</evidence>
<dbReference type="InterPro" id="IPR010730">
    <property type="entry name" value="HET"/>
</dbReference>
<protein>
    <recommendedName>
        <fullName evidence="1">Heterokaryon incompatibility domain-containing protein</fullName>
    </recommendedName>
</protein>
<dbReference type="EMBL" id="LFZN01000110">
    <property type="protein sequence ID" value="KXS98607.1"/>
    <property type="molecule type" value="Genomic_DNA"/>
</dbReference>
<evidence type="ECO:0000313" key="2">
    <source>
        <dbReference type="EMBL" id="KXS98607.1"/>
    </source>
</evidence>
<dbReference type="PANTHER" id="PTHR24148:SF64">
    <property type="entry name" value="HETEROKARYON INCOMPATIBILITY DOMAIN-CONTAINING PROTEIN"/>
    <property type="match status" value="1"/>
</dbReference>
<accession>A0A139H820</accession>
<evidence type="ECO:0000313" key="3">
    <source>
        <dbReference type="Proteomes" id="UP000070133"/>
    </source>
</evidence>
<sequence length="218" mass="25106">MLFQYTYLARGAIRLVRFHPRSTPSDIHLTLEHQENYVDGEPPYTVLSYNHSEEESKSLTLHGRTRMVPAPVWDALSAIQVHGDAQDRYWVDAICVNQRDENEKQEQTAQMEHIYSSAHKVLAWCGEEDGHMGKVFESLRKKTDPIRMNNDEPDEQSKDAVEKLLQRKFSEQDQALLRQAKHVELMCGRSRCDMGLIDHHLQAKPSSTSPRRSSHSAL</sequence>
<dbReference type="STRING" id="321146.A0A139H820"/>